<comment type="subcellular location">
    <subcellularLocation>
        <location evidence="1">Cytoplasm</location>
    </subcellularLocation>
</comment>
<comment type="similarity">
    <text evidence="2">Belongs to the peroxiredoxin family. AhpC/Prx1 subfamily.</text>
</comment>
<dbReference type="InterPro" id="IPR036249">
    <property type="entry name" value="Thioredoxin-like_sf"/>
</dbReference>
<proteinExistence type="inferred from homology"/>
<keyword evidence="7" id="KW-0560">Oxidoreductase</keyword>
<keyword evidence="6" id="KW-0049">Antioxidant</keyword>
<evidence type="ECO:0000256" key="2">
    <source>
        <dbReference type="ARBA" id="ARBA00009796"/>
    </source>
</evidence>
<evidence type="ECO:0000256" key="14">
    <source>
        <dbReference type="ARBA" id="ARBA00049091"/>
    </source>
</evidence>
<dbReference type="GO" id="GO:0019430">
    <property type="term" value="P:removal of superoxide radicals"/>
    <property type="evidence" value="ECO:0007669"/>
    <property type="project" value="TreeGrafter"/>
</dbReference>
<dbReference type="Gene3D" id="3.40.30.10">
    <property type="entry name" value="Glutaredoxin"/>
    <property type="match status" value="1"/>
</dbReference>
<organism evidence="16 17">
    <name type="scientific">Bos mutus grunniens</name>
    <name type="common">Wild yak</name>
    <name type="synonym">Bos grunniens</name>
    <dbReference type="NCBI Taxonomy" id="30521"/>
    <lineage>
        <taxon>Eukaryota</taxon>
        <taxon>Metazoa</taxon>
        <taxon>Chordata</taxon>
        <taxon>Craniata</taxon>
        <taxon>Vertebrata</taxon>
        <taxon>Euteleostomi</taxon>
        <taxon>Mammalia</taxon>
        <taxon>Eutheria</taxon>
        <taxon>Laurasiatheria</taxon>
        <taxon>Artiodactyla</taxon>
        <taxon>Ruminantia</taxon>
        <taxon>Pecora</taxon>
        <taxon>Bovidae</taxon>
        <taxon>Bovinae</taxon>
        <taxon>Bos</taxon>
    </lineage>
</organism>
<evidence type="ECO:0000256" key="12">
    <source>
        <dbReference type="ARBA" id="ARBA00045796"/>
    </source>
</evidence>
<evidence type="ECO:0000256" key="7">
    <source>
        <dbReference type="ARBA" id="ARBA00023002"/>
    </source>
</evidence>
<protein>
    <recommendedName>
        <fullName evidence="10">Peroxiredoxin-1</fullName>
        <ecNumber evidence="3">1.11.1.24</ecNumber>
    </recommendedName>
    <alternativeName>
        <fullName evidence="11">Thioredoxin-dependent peroxiredoxin 1</fullName>
    </alternativeName>
</protein>
<keyword evidence="17" id="KW-1185">Reference proteome</keyword>
<comment type="subunit">
    <text evidence="13">Homodimer; disulfide-linked, upon oxidation. 5 homodimers assemble to form a ring-like decamer. Interacts with GDPD5; forms a mixed-disulfide with GDPD5. Interacts with SESN1 and SESN2. Interacts with FAM107A.</text>
</comment>
<feature type="domain" description="Thioredoxin" evidence="15">
    <location>
        <begin position="6"/>
        <end position="165"/>
    </location>
</feature>
<dbReference type="InterPro" id="IPR050217">
    <property type="entry name" value="Peroxiredoxin"/>
</dbReference>
<dbReference type="GO" id="GO:0005634">
    <property type="term" value="C:nucleus"/>
    <property type="evidence" value="ECO:0007669"/>
    <property type="project" value="Ensembl"/>
</dbReference>
<reference evidence="16" key="3">
    <citation type="submission" date="2025-09" db="UniProtKB">
        <authorList>
            <consortium name="Ensembl"/>
        </authorList>
    </citation>
    <scope>IDENTIFICATION</scope>
</reference>
<evidence type="ECO:0000256" key="9">
    <source>
        <dbReference type="ARBA" id="ARBA00023284"/>
    </source>
</evidence>
<dbReference type="InterPro" id="IPR013766">
    <property type="entry name" value="Thioredoxin_domain"/>
</dbReference>
<gene>
    <name evidence="16" type="primary">PRDX1</name>
</gene>
<dbReference type="PROSITE" id="PS51352">
    <property type="entry name" value="THIOREDOXIN_2"/>
    <property type="match status" value="1"/>
</dbReference>
<keyword evidence="8" id="KW-1015">Disulfide bond</keyword>
<keyword evidence="9" id="KW-0676">Redox-active center</keyword>
<dbReference type="GO" id="GO:0042744">
    <property type="term" value="P:hydrogen peroxide catabolic process"/>
    <property type="evidence" value="ECO:0007669"/>
    <property type="project" value="Ensembl"/>
</dbReference>
<evidence type="ECO:0000313" key="17">
    <source>
        <dbReference type="Proteomes" id="UP000694520"/>
    </source>
</evidence>
<dbReference type="EC" id="1.11.1.24" evidence="3"/>
<keyword evidence="4" id="KW-0963">Cytoplasm</keyword>
<evidence type="ECO:0000256" key="8">
    <source>
        <dbReference type="ARBA" id="ARBA00023157"/>
    </source>
</evidence>
<dbReference type="GO" id="GO:0008379">
    <property type="term" value="F:thioredoxin peroxidase activity"/>
    <property type="evidence" value="ECO:0007669"/>
    <property type="project" value="Ensembl"/>
</dbReference>
<dbReference type="CDD" id="cd03015">
    <property type="entry name" value="PRX_Typ2cys"/>
    <property type="match status" value="1"/>
</dbReference>
<dbReference type="FunFam" id="3.40.30.10:FF:000003">
    <property type="entry name" value="Peroxiredoxin 1"/>
    <property type="match status" value="1"/>
</dbReference>
<evidence type="ECO:0000259" key="15">
    <source>
        <dbReference type="PROSITE" id="PS51352"/>
    </source>
</evidence>
<evidence type="ECO:0000256" key="6">
    <source>
        <dbReference type="ARBA" id="ARBA00022862"/>
    </source>
</evidence>
<keyword evidence="5" id="KW-0575">Peroxidase</keyword>
<evidence type="ECO:0000313" key="16">
    <source>
        <dbReference type="Ensembl" id="ENSBGRP00000004636.1"/>
    </source>
</evidence>
<name>A0A8B9WAJ3_BOSMU</name>
<dbReference type="AlphaFoldDB" id="A0A8B9WAJ3"/>
<evidence type="ECO:0000256" key="5">
    <source>
        <dbReference type="ARBA" id="ARBA00022559"/>
    </source>
</evidence>
<evidence type="ECO:0000256" key="4">
    <source>
        <dbReference type="ARBA" id="ARBA00022490"/>
    </source>
</evidence>
<evidence type="ECO:0000256" key="1">
    <source>
        <dbReference type="ARBA" id="ARBA00004496"/>
    </source>
</evidence>
<comment type="catalytic activity">
    <reaction evidence="14">
        <text>a hydroperoxide + [thioredoxin]-dithiol = an alcohol + [thioredoxin]-disulfide + H2O</text>
        <dbReference type="Rhea" id="RHEA:62620"/>
        <dbReference type="Rhea" id="RHEA-COMP:10698"/>
        <dbReference type="Rhea" id="RHEA-COMP:10700"/>
        <dbReference type="ChEBI" id="CHEBI:15377"/>
        <dbReference type="ChEBI" id="CHEBI:29950"/>
        <dbReference type="ChEBI" id="CHEBI:30879"/>
        <dbReference type="ChEBI" id="CHEBI:35924"/>
        <dbReference type="ChEBI" id="CHEBI:50058"/>
        <dbReference type="EC" id="1.11.1.24"/>
    </reaction>
</comment>
<evidence type="ECO:0000256" key="13">
    <source>
        <dbReference type="ARBA" id="ARBA00046955"/>
    </source>
</evidence>
<sequence>MSSGNAKIGHRAPQFKATAVMPDGQFKDISLADYKGKYVVFFFYPLDFTFVCPTEIIAFSDRAEEFKKLNCQVIGASVDSHFCHLAWINTPKKQGGLGPMNIPLISDPKRTIAQDYGVLKADEGISFRGLFIIDDKGILRQITINDLPVGRSVDETLRLVQAFQFTDKHGEGKPVCLVTGQWSDRVGKMVGAKSTRQEKGYYVSLRNCSLWIIVGCGGEVIEKLGEENIKAFCSNCIFPASTLLI</sequence>
<dbReference type="Ensembl" id="ENSBGRT00000005319.1">
    <property type="protein sequence ID" value="ENSBGRP00000004636.1"/>
    <property type="gene ID" value="ENSBGRG00000002832.1"/>
</dbReference>
<dbReference type="Proteomes" id="UP000694520">
    <property type="component" value="Chromosome 3"/>
</dbReference>
<dbReference type="SUPFAM" id="SSF52833">
    <property type="entry name" value="Thioredoxin-like"/>
    <property type="match status" value="1"/>
</dbReference>
<dbReference type="GeneTree" id="ENSGT00940000154277"/>
<dbReference type="GO" id="GO:0030101">
    <property type="term" value="P:natural killer cell activation"/>
    <property type="evidence" value="ECO:0007669"/>
    <property type="project" value="Ensembl"/>
</dbReference>
<reference evidence="16" key="1">
    <citation type="submission" date="2019-05" db="EMBL/GenBank/DDBJ databases">
        <authorList>
            <person name="Zhang S."/>
            <person name="Liu J."/>
        </authorList>
    </citation>
    <scope>NUCLEOTIDE SEQUENCE [LARGE SCALE GENOMIC DNA]</scope>
</reference>
<evidence type="ECO:0000256" key="10">
    <source>
        <dbReference type="ARBA" id="ARBA00040771"/>
    </source>
</evidence>
<dbReference type="InterPro" id="IPR000866">
    <property type="entry name" value="AhpC/TSA"/>
</dbReference>
<evidence type="ECO:0000256" key="11">
    <source>
        <dbReference type="ARBA" id="ARBA00042157"/>
    </source>
</evidence>
<dbReference type="GO" id="GO:0045454">
    <property type="term" value="P:cell redox homeostasis"/>
    <property type="evidence" value="ECO:0007669"/>
    <property type="project" value="TreeGrafter"/>
</dbReference>
<evidence type="ECO:0000256" key="3">
    <source>
        <dbReference type="ARBA" id="ARBA00013017"/>
    </source>
</evidence>
<reference evidence="16" key="2">
    <citation type="submission" date="2025-08" db="UniProtKB">
        <authorList>
            <consortium name="Ensembl"/>
        </authorList>
    </citation>
    <scope>IDENTIFICATION</scope>
</reference>
<comment type="function">
    <text evidence="12">Thiol-specific peroxidase that catalyzes the reduction of hydrogen peroxide and organic hydroperoxides to water and alcohols, respectively. Plays a role in cell protection against oxidative stress by detoxifying peroxides and as sensor of hydrogen peroxide-mediated signaling events. Might participate in the signaling cascades of growth factors and tumor necrosis factor-alpha by regulating the intracellular concentrations of H(2)O(2). Reduces an intramolecular disulfide bond in GDPD5 that gates the ability to GDPD5 to drive postmitotic motor neuron differentiation.</text>
</comment>
<accession>A0A8B9WAJ3</accession>
<dbReference type="GO" id="GO:0005829">
    <property type="term" value="C:cytosol"/>
    <property type="evidence" value="ECO:0007669"/>
    <property type="project" value="TreeGrafter"/>
</dbReference>
<dbReference type="PANTHER" id="PTHR10681">
    <property type="entry name" value="THIOREDOXIN PEROXIDASE"/>
    <property type="match status" value="1"/>
</dbReference>
<dbReference type="PANTHER" id="PTHR10681:SF111">
    <property type="entry name" value="PEROXIREDOXIN-1"/>
    <property type="match status" value="1"/>
</dbReference>
<dbReference type="Pfam" id="PF00578">
    <property type="entry name" value="AhpC-TSA"/>
    <property type="match status" value="1"/>
</dbReference>